<keyword evidence="7 10" id="KW-0472">Membrane</keyword>
<keyword evidence="3 10" id="KW-0812">Transmembrane</keyword>
<keyword evidence="14" id="KW-1185">Reference proteome</keyword>
<comment type="subcellular location">
    <subcellularLocation>
        <location evidence="1">Membrane</location>
        <topology evidence="1">Single-pass type I membrane protein</topology>
    </subcellularLocation>
</comment>
<evidence type="ECO:0000259" key="12">
    <source>
        <dbReference type="PROSITE" id="PS50011"/>
    </source>
</evidence>
<dbReference type="InterPro" id="IPR000719">
    <property type="entry name" value="Prot_kinase_dom"/>
</dbReference>
<name>A0A067L4R9_JATCU</name>
<sequence length="801" mass="88715">MTRALNEALMGKPFHHPYHLLLLLIFFSLVHHSNQLQSSQYQSLVVLIQQLLNYPFPLTSFSTVTDLCNIEPTPSLTLVCYEDNITQIHIIGKNGFPPLPQNFSTESFFSILSTLSSLKVLSLVSLGLEGPLPTTVTYLSSLEIFNLSSNHFSGTIPVQVSSLKCLQTLILDHNKFSGEVPVWLSSLPLLAVLSLSNNSFNGSLPNSLSKMENLRILSVSRNNLSGEVPDLQNLTNLQVVDLQDNYFGPHFPILHTRIVSVLLKNNSFQLGIPNELLASCYQLQRLDISLNGFVGPFSPSLFSLPSISYINISNNKFTGMLSENMSCNSDIAYVDISSNLLNGDLPSCLEPNSKSKVIHYYSNCLSSHHQYQHPSSFCHKEALAVEPLDEDQEKHNRPKGKAVIASTTIGGAIGAIAIVGMVLLLMKRVYICSKKHRVKEPQARVTMENVSSSVNTVKLLSDARHISETMKLGANLPAYRTFALEELKEATNNFDESNLLSGASHNKIYRGRLGDGTVVTISRFSVKKKKCQQQSIRHQIELISKLRHSHLVSSLGHCLDWCMDDSTISQIFLIFEFVSDQTLRDHTSSAGPGGKKLSWKQRIGAAIGITKGIQFLHTGLVPAIYSNNLNITEVLLDHDLHVKLSCHNLPLLAETRRSVGTSVFSPGPKQNILTREKDNNGDKKDVYDLGVILVEIIVGRPITSPDEVAVVKNLLQVSMTVDETARRSIVNPTVGKGCTDESLKIMMEICIRCLAERPSDRPSVEDVLWNLHFAAQVVEDDSSHNMNQSSQVKQFVSSFHV</sequence>
<dbReference type="PROSITE" id="PS50011">
    <property type="entry name" value="PROTEIN_KINASE_DOM"/>
    <property type="match status" value="1"/>
</dbReference>
<evidence type="ECO:0000256" key="1">
    <source>
        <dbReference type="ARBA" id="ARBA00004479"/>
    </source>
</evidence>
<evidence type="ECO:0000256" key="2">
    <source>
        <dbReference type="ARBA" id="ARBA00022614"/>
    </source>
</evidence>
<proteinExistence type="predicted"/>
<keyword evidence="9" id="KW-0325">Glycoprotein</keyword>
<reference evidence="13 14" key="1">
    <citation type="journal article" date="2014" name="PLoS ONE">
        <title>Global Analysis of Gene Expression Profiles in Physic Nut (Jatropha curcas L.) Seedlings Exposed to Salt Stress.</title>
        <authorList>
            <person name="Zhang L."/>
            <person name="Zhang C."/>
            <person name="Wu P."/>
            <person name="Chen Y."/>
            <person name="Li M."/>
            <person name="Jiang H."/>
            <person name="Wu G."/>
        </authorList>
    </citation>
    <scope>NUCLEOTIDE SEQUENCE [LARGE SCALE GENOMIC DNA]</scope>
    <source>
        <strain evidence="14">cv. GZQX0401</strain>
        <tissue evidence="13">Young leaves</tissue>
    </source>
</reference>
<dbReference type="EMBL" id="KK914349">
    <property type="protein sequence ID" value="KDP39500.1"/>
    <property type="molecule type" value="Genomic_DNA"/>
</dbReference>
<dbReference type="Gene3D" id="1.10.510.10">
    <property type="entry name" value="Transferase(Phosphotransferase) domain 1"/>
    <property type="match status" value="1"/>
</dbReference>
<dbReference type="GO" id="GO:0004672">
    <property type="term" value="F:protein kinase activity"/>
    <property type="evidence" value="ECO:0007669"/>
    <property type="project" value="InterPro"/>
</dbReference>
<evidence type="ECO:0000256" key="6">
    <source>
        <dbReference type="ARBA" id="ARBA00022989"/>
    </source>
</evidence>
<dbReference type="GO" id="GO:0005524">
    <property type="term" value="F:ATP binding"/>
    <property type="evidence" value="ECO:0007669"/>
    <property type="project" value="InterPro"/>
</dbReference>
<dbReference type="FunFam" id="1.10.510.10:FF:000431">
    <property type="entry name" value="Putative inactive leucine-rich repeat receptor-like protein kinase"/>
    <property type="match status" value="1"/>
</dbReference>
<dbReference type="Gene3D" id="3.80.10.10">
    <property type="entry name" value="Ribonuclease Inhibitor"/>
    <property type="match status" value="2"/>
</dbReference>
<evidence type="ECO:0000313" key="14">
    <source>
        <dbReference type="Proteomes" id="UP000027138"/>
    </source>
</evidence>
<dbReference type="GO" id="GO:0016020">
    <property type="term" value="C:membrane"/>
    <property type="evidence" value="ECO:0007669"/>
    <property type="project" value="UniProtKB-SubCell"/>
</dbReference>
<evidence type="ECO:0000256" key="4">
    <source>
        <dbReference type="ARBA" id="ARBA00022729"/>
    </source>
</evidence>
<dbReference type="SUPFAM" id="SSF56112">
    <property type="entry name" value="Protein kinase-like (PK-like)"/>
    <property type="match status" value="1"/>
</dbReference>
<keyword evidence="4 11" id="KW-0732">Signal</keyword>
<evidence type="ECO:0000256" key="7">
    <source>
        <dbReference type="ARBA" id="ARBA00023136"/>
    </source>
</evidence>
<keyword evidence="8" id="KW-0675">Receptor</keyword>
<evidence type="ECO:0000313" key="13">
    <source>
        <dbReference type="EMBL" id="KDP39500.1"/>
    </source>
</evidence>
<dbReference type="KEGG" id="jcu:105632735"/>
<evidence type="ECO:0000256" key="9">
    <source>
        <dbReference type="ARBA" id="ARBA00023180"/>
    </source>
</evidence>
<dbReference type="PANTHER" id="PTHR48006:SF84">
    <property type="entry name" value="REPEAT TRANSMEMBRANE PROTEIN KINASE, PUTATIVE, EXPRESSED-RELATED"/>
    <property type="match status" value="1"/>
</dbReference>
<feature type="chain" id="PRO_5001640185" description="Protein kinase domain-containing protein" evidence="11">
    <location>
        <begin position="36"/>
        <end position="801"/>
    </location>
</feature>
<gene>
    <name evidence="13" type="ORF">JCGZ_04164</name>
</gene>
<evidence type="ECO:0000256" key="11">
    <source>
        <dbReference type="SAM" id="SignalP"/>
    </source>
</evidence>
<dbReference type="InterPro" id="IPR032675">
    <property type="entry name" value="LRR_dom_sf"/>
</dbReference>
<dbReference type="OrthoDB" id="676979at2759"/>
<dbReference type="Pfam" id="PF00069">
    <property type="entry name" value="Pkinase"/>
    <property type="match status" value="1"/>
</dbReference>
<dbReference type="AlphaFoldDB" id="A0A067L4R9"/>
<accession>A0A067L4R9</accession>
<dbReference type="Proteomes" id="UP000027138">
    <property type="component" value="Unassembled WGS sequence"/>
</dbReference>
<feature type="signal peptide" evidence="11">
    <location>
        <begin position="1"/>
        <end position="35"/>
    </location>
</feature>
<dbReference type="PANTHER" id="PTHR48006">
    <property type="entry name" value="LEUCINE-RICH REPEAT-CONTAINING PROTEIN DDB_G0281931-RELATED"/>
    <property type="match status" value="1"/>
</dbReference>
<dbReference type="Pfam" id="PF00560">
    <property type="entry name" value="LRR_1"/>
    <property type="match status" value="4"/>
</dbReference>
<dbReference type="Gene3D" id="3.30.200.20">
    <property type="entry name" value="Phosphorylase Kinase, domain 1"/>
    <property type="match status" value="1"/>
</dbReference>
<dbReference type="PROSITE" id="PS51450">
    <property type="entry name" value="LRR"/>
    <property type="match status" value="1"/>
</dbReference>
<evidence type="ECO:0000256" key="10">
    <source>
        <dbReference type="SAM" id="Phobius"/>
    </source>
</evidence>
<keyword evidence="2" id="KW-0433">Leucine-rich repeat</keyword>
<evidence type="ECO:0000256" key="3">
    <source>
        <dbReference type="ARBA" id="ARBA00022692"/>
    </source>
</evidence>
<dbReference type="InterPro" id="IPR001611">
    <property type="entry name" value="Leu-rich_rpt"/>
</dbReference>
<feature type="transmembrane region" description="Helical" evidence="10">
    <location>
        <begin position="402"/>
        <end position="426"/>
    </location>
</feature>
<dbReference type="SUPFAM" id="SSF52058">
    <property type="entry name" value="L domain-like"/>
    <property type="match status" value="1"/>
</dbReference>
<keyword evidence="6 10" id="KW-1133">Transmembrane helix</keyword>
<dbReference type="FunFam" id="3.80.10.10:FF:000041">
    <property type="entry name" value="LRR receptor-like serine/threonine-protein kinase ERECTA"/>
    <property type="match status" value="1"/>
</dbReference>
<dbReference type="InterPro" id="IPR011009">
    <property type="entry name" value="Kinase-like_dom_sf"/>
</dbReference>
<keyword evidence="5" id="KW-0677">Repeat</keyword>
<evidence type="ECO:0000256" key="8">
    <source>
        <dbReference type="ARBA" id="ARBA00023170"/>
    </source>
</evidence>
<protein>
    <recommendedName>
        <fullName evidence="12">Protein kinase domain-containing protein</fullName>
    </recommendedName>
</protein>
<feature type="domain" description="Protein kinase" evidence="12">
    <location>
        <begin position="494"/>
        <end position="773"/>
    </location>
</feature>
<organism evidence="13 14">
    <name type="scientific">Jatropha curcas</name>
    <name type="common">Barbados nut</name>
    <dbReference type="NCBI Taxonomy" id="180498"/>
    <lineage>
        <taxon>Eukaryota</taxon>
        <taxon>Viridiplantae</taxon>
        <taxon>Streptophyta</taxon>
        <taxon>Embryophyta</taxon>
        <taxon>Tracheophyta</taxon>
        <taxon>Spermatophyta</taxon>
        <taxon>Magnoliopsida</taxon>
        <taxon>eudicotyledons</taxon>
        <taxon>Gunneridae</taxon>
        <taxon>Pentapetalae</taxon>
        <taxon>rosids</taxon>
        <taxon>fabids</taxon>
        <taxon>Malpighiales</taxon>
        <taxon>Euphorbiaceae</taxon>
        <taxon>Crotonoideae</taxon>
        <taxon>Jatropheae</taxon>
        <taxon>Jatropha</taxon>
    </lineage>
</organism>
<dbReference type="InterPro" id="IPR051824">
    <property type="entry name" value="LRR_Rcpt-Like_S/T_Kinase"/>
</dbReference>
<dbReference type="STRING" id="180498.A0A067L4R9"/>
<evidence type="ECO:0000256" key="5">
    <source>
        <dbReference type="ARBA" id="ARBA00022737"/>
    </source>
</evidence>